<name>A0A9J7BL11_9BACT</name>
<dbReference type="KEGG" id="orp:MOP44_22350"/>
<dbReference type="Proteomes" id="UP001059380">
    <property type="component" value="Chromosome"/>
</dbReference>
<accession>A0A9J7BL11</accession>
<evidence type="ECO:0000313" key="1">
    <source>
        <dbReference type="EMBL" id="UWZ83299.1"/>
    </source>
</evidence>
<gene>
    <name evidence="1" type="ORF">MOP44_22350</name>
</gene>
<sequence length="71" mass="7610">MLLRRDDAAEGVPAREHDAAVINLRLGCWCALERRVYRSVRQGTAAGWAPVGLVVSSENGVALGADALHQL</sequence>
<evidence type="ECO:0000313" key="2">
    <source>
        <dbReference type="Proteomes" id="UP001059380"/>
    </source>
</evidence>
<proteinExistence type="predicted"/>
<dbReference type="AlphaFoldDB" id="A0A9J7BL11"/>
<keyword evidence="2" id="KW-1185">Reference proteome</keyword>
<dbReference type="EMBL" id="CP093313">
    <property type="protein sequence ID" value="UWZ83299.1"/>
    <property type="molecule type" value="Genomic_DNA"/>
</dbReference>
<organism evidence="1 2">
    <name type="scientific">Occallatibacter riparius</name>
    <dbReference type="NCBI Taxonomy" id="1002689"/>
    <lineage>
        <taxon>Bacteria</taxon>
        <taxon>Pseudomonadati</taxon>
        <taxon>Acidobacteriota</taxon>
        <taxon>Terriglobia</taxon>
        <taxon>Terriglobales</taxon>
        <taxon>Acidobacteriaceae</taxon>
        <taxon>Occallatibacter</taxon>
    </lineage>
</organism>
<dbReference type="RefSeq" id="WP_260792633.1">
    <property type="nucleotide sequence ID" value="NZ_CP093313.1"/>
</dbReference>
<reference evidence="1" key="1">
    <citation type="submission" date="2021-04" db="EMBL/GenBank/DDBJ databases">
        <title>Phylogenetic analysis of Acidobacteriaceae.</title>
        <authorList>
            <person name="Qiu L."/>
            <person name="Zhang Q."/>
        </authorList>
    </citation>
    <scope>NUCLEOTIDE SEQUENCE</scope>
    <source>
        <strain evidence="1">DSM 25168</strain>
    </source>
</reference>
<protein>
    <submittedName>
        <fullName evidence="1">Uncharacterized protein</fullName>
    </submittedName>
</protein>